<dbReference type="Proteomes" id="UP001558652">
    <property type="component" value="Unassembled WGS sequence"/>
</dbReference>
<dbReference type="EMBL" id="JBFDAA010000008">
    <property type="protein sequence ID" value="KAL1129942.1"/>
    <property type="molecule type" value="Genomic_DNA"/>
</dbReference>
<comment type="caution">
    <text evidence="2">The sequence shown here is derived from an EMBL/GenBank/DDBJ whole genome shotgun (WGS) entry which is preliminary data.</text>
</comment>
<feature type="region of interest" description="Disordered" evidence="1">
    <location>
        <begin position="720"/>
        <end position="768"/>
    </location>
</feature>
<reference evidence="2 3" key="1">
    <citation type="submission" date="2024-07" db="EMBL/GenBank/DDBJ databases">
        <title>Chromosome-level genome assembly of the water stick insect Ranatra chinensis (Heteroptera: Nepidae).</title>
        <authorList>
            <person name="Liu X."/>
        </authorList>
    </citation>
    <scope>NUCLEOTIDE SEQUENCE [LARGE SCALE GENOMIC DNA]</scope>
    <source>
        <strain evidence="2">Cailab_2021Rc</strain>
        <tissue evidence="2">Muscle</tissue>
    </source>
</reference>
<feature type="compositionally biased region" description="Basic residues" evidence="1">
    <location>
        <begin position="913"/>
        <end position="922"/>
    </location>
</feature>
<name>A0ABD0YRK4_9HEMI</name>
<proteinExistence type="predicted"/>
<accession>A0ABD0YRK4</accession>
<protein>
    <submittedName>
        <fullName evidence="2">Uncharacterized protein</fullName>
    </submittedName>
</protein>
<keyword evidence="3" id="KW-1185">Reference proteome</keyword>
<evidence type="ECO:0000313" key="3">
    <source>
        <dbReference type="Proteomes" id="UP001558652"/>
    </source>
</evidence>
<feature type="compositionally biased region" description="Basic and acidic residues" evidence="1">
    <location>
        <begin position="736"/>
        <end position="751"/>
    </location>
</feature>
<organism evidence="2 3">
    <name type="scientific">Ranatra chinensis</name>
    <dbReference type="NCBI Taxonomy" id="642074"/>
    <lineage>
        <taxon>Eukaryota</taxon>
        <taxon>Metazoa</taxon>
        <taxon>Ecdysozoa</taxon>
        <taxon>Arthropoda</taxon>
        <taxon>Hexapoda</taxon>
        <taxon>Insecta</taxon>
        <taxon>Pterygota</taxon>
        <taxon>Neoptera</taxon>
        <taxon>Paraneoptera</taxon>
        <taxon>Hemiptera</taxon>
        <taxon>Heteroptera</taxon>
        <taxon>Panheteroptera</taxon>
        <taxon>Nepomorpha</taxon>
        <taxon>Nepidae</taxon>
        <taxon>Ranatrinae</taxon>
        <taxon>Ranatra</taxon>
    </lineage>
</organism>
<evidence type="ECO:0000313" key="2">
    <source>
        <dbReference type="EMBL" id="KAL1129942.1"/>
    </source>
</evidence>
<sequence length="922" mass="106063">MACVLWLISTTFSHPERRYTTENIIQRTHNISTTIQNAIGIKKGSQKENEKRIISSEDDDKKTLAQQVADGKYGLIQKEIFSKRAKRPGILSYEINPEVPKDNINNLGGLEPEEIWLAENHLLVLKGGLSSKNHVKNNNDIWRPIDNYVAPKRQVKIPPNPRVPPPFPVQLSDKGPIQLIQAKNKSNTPYPALFPTQNNGIKNVSELDEDDPRIYYPPPYDFVYAKDNFTTHVPPGPIVPGIILPPPPDFFAPLDLKHNRTNQEIKPASRGRKPEHVRTIAALPKNITAFTENRTNFKIKSMFRGENNTSSVKNDRQSNNKTKLLSTTHDQNDGWIPIHGNIPVRNDRIKPHRPPGSTDGIKENLNYVTEHIPLLQNTSTPYLLNTGINNYFRVSDNDANRNSHYTEMHKEQYYSTTPNPFEGIRHIILNLPNAVRTISSAYPYTFPLPKNNKEQYIFYRDPYILQDSPAIETFQDNRKPAQAFLQTEPKGTYETNTFPPTKLYDDTNVNVPPDYVKGIPKLSYYEEQYKKVSPQPGPPLQYIYYDQNRQKEPGYSYELPIQIQHTSFRSPEIQIYNVQGTRQSKTNQQHIRPTMKTPIYEYSFSAPGYGTAEAPKIATTLKPGTFQNAFTSYKRPQYAFYEYQTSPKIINNNRYDQSTSSPNFYRTLRPNFQRNNGYSNLHSTFQTENPFNAYFSHDVRVMDAITKKYFPTFGQKLNNININNPITTPLPQSAERTPERPYNENIRDSHYNEGNNNKNNEQVQSDKPYNQKSNAFNLQDYQLSEPNPRPNTQPIKYPQIYSSLPQYEDYNYDSEIVRPNHPLDSDIRVNFKNPLHINPEAEFIDPQNPSLQGQAGDNSYISYQLPGSGGHFYFLTPRSVKAENYHLANTGIKYPNHDTASRGKNAEQETPTTRRKKPEQNT</sequence>
<dbReference type="AlphaFoldDB" id="A0ABD0YRK4"/>
<evidence type="ECO:0000256" key="1">
    <source>
        <dbReference type="SAM" id="MobiDB-lite"/>
    </source>
</evidence>
<feature type="compositionally biased region" description="Low complexity" evidence="1">
    <location>
        <begin position="720"/>
        <end position="731"/>
    </location>
</feature>
<feature type="compositionally biased region" description="Low complexity" evidence="1">
    <location>
        <begin position="752"/>
        <end position="761"/>
    </location>
</feature>
<feature type="compositionally biased region" description="Basic and acidic residues" evidence="1">
    <location>
        <begin position="895"/>
        <end position="907"/>
    </location>
</feature>
<feature type="region of interest" description="Disordered" evidence="1">
    <location>
        <begin position="891"/>
        <end position="922"/>
    </location>
</feature>
<gene>
    <name evidence="2" type="ORF">AAG570_012886</name>
</gene>